<proteinExistence type="predicted"/>
<dbReference type="GO" id="GO:0005524">
    <property type="term" value="F:ATP binding"/>
    <property type="evidence" value="ECO:0007669"/>
    <property type="project" value="UniProtKB-UniRule"/>
</dbReference>
<feature type="binding site" evidence="20">
    <location>
        <position position="670"/>
    </location>
    <ligand>
        <name>ATP</name>
        <dbReference type="ChEBI" id="CHEBI:30616"/>
    </ligand>
</feature>
<dbReference type="FunFam" id="3.80.10.10:FF:000383">
    <property type="entry name" value="Leucine-rich repeat receptor protein kinase EMS1"/>
    <property type="match status" value="1"/>
</dbReference>
<dbReference type="AlphaFoldDB" id="A0A7J7MEZ7"/>
<dbReference type="PROSITE" id="PS50011">
    <property type="entry name" value="PROTEIN_KINASE_DOM"/>
    <property type="match status" value="1"/>
</dbReference>
<keyword evidence="16" id="KW-0675">Receptor</keyword>
<keyword evidence="7" id="KW-0808">Transferase</keyword>
<evidence type="ECO:0000256" key="1">
    <source>
        <dbReference type="ARBA" id="ARBA00004251"/>
    </source>
</evidence>
<dbReference type="FunFam" id="3.80.10.10:FF:000470">
    <property type="entry name" value="LRR receptor-like serine/threonine-protein kinase RPK2"/>
    <property type="match status" value="1"/>
</dbReference>
<keyword evidence="9" id="KW-0732">Signal</keyword>
<dbReference type="Pfam" id="PF23598">
    <property type="entry name" value="LRR_14"/>
    <property type="match status" value="1"/>
</dbReference>
<dbReference type="SMART" id="SM00369">
    <property type="entry name" value="LRR_TYP"/>
    <property type="match status" value="10"/>
</dbReference>
<keyword evidence="12" id="KW-0418">Kinase</keyword>
<comment type="caution">
    <text evidence="23">The sequence shown here is derived from an EMBL/GenBank/DDBJ whole genome shotgun (WGS) entry which is preliminary data.</text>
</comment>
<evidence type="ECO:0000256" key="7">
    <source>
        <dbReference type="ARBA" id="ARBA00022679"/>
    </source>
</evidence>
<keyword evidence="8 21" id="KW-0812">Transmembrane</keyword>
<evidence type="ECO:0000256" key="18">
    <source>
        <dbReference type="ARBA" id="ARBA00047899"/>
    </source>
</evidence>
<evidence type="ECO:0000256" key="14">
    <source>
        <dbReference type="ARBA" id="ARBA00022989"/>
    </source>
</evidence>
<evidence type="ECO:0000313" key="23">
    <source>
        <dbReference type="EMBL" id="KAF6153382.1"/>
    </source>
</evidence>
<dbReference type="InterPro" id="IPR032675">
    <property type="entry name" value="LRR_dom_sf"/>
</dbReference>
<evidence type="ECO:0000256" key="13">
    <source>
        <dbReference type="ARBA" id="ARBA00022840"/>
    </source>
</evidence>
<dbReference type="PANTHER" id="PTHR48005">
    <property type="entry name" value="LEUCINE RICH REPEAT KINASE 2"/>
    <property type="match status" value="1"/>
</dbReference>
<dbReference type="InterPro" id="IPR055414">
    <property type="entry name" value="LRR_R13L4/SHOC2-like"/>
</dbReference>
<evidence type="ECO:0000256" key="20">
    <source>
        <dbReference type="PROSITE-ProRule" id="PRU10141"/>
    </source>
</evidence>
<evidence type="ECO:0000256" key="6">
    <source>
        <dbReference type="ARBA" id="ARBA00022614"/>
    </source>
</evidence>
<dbReference type="SUPFAM" id="SSF52047">
    <property type="entry name" value="RNI-like"/>
    <property type="match status" value="1"/>
</dbReference>
<dbReference type="Pfam" id="PF00560">
    <property type="entry name" value="LRR_1"/>
    <property type="match status" value="3"/>
</dbReference>
<dbReference type="SUPFAM" id="SSF56112">
    <property type="entry name" value="Protein kinase-like (PK-like)"/>
    <property type="match status" value="1"/>
</dbReference>
<dbReference type="InterPro" id="IPR013210">
    <property type="entry name" value="LRR_N_plant-typ"/>
</dbReference>
<dbReference type="OrthoDB" id="676979at2759"/>
<evidence type="ECO:0000313" key="24">
    <source>
        <dbReference type="Proteomes" id="UP000541444"/>
    </source>
</evidence>
<evidence type="ECO:0000256" key="11">
    <source>
        <dbReference type="ARBA" id="ARBA00022741"/>
    </source>
</evidence>
<dbReference type="InterPro" id="IPR008266">
    <property type="entry name" value="Tyr_kinase_AS"/>
</dbReference>
<dbReference type="FunFam" id="1.10.510.10:FF:000445">
    <property type="entry name" value="MDIS1-interacting receptor like kinase 2"/>
    <property type="match status" value="1"/>
</dbReference>
<keyword evidence="4" id="KW-0723">Serine/threonine-protein kinase</keyword>
<dbReference type="InterPro" id="IPR003591">
    <property type="entry name" value="Leu-rich_rpt_typical-subtyp"/>
</dbReference>
<evidence type="ECO:0000256" key="4">
    <source>
        <dbReference type="ARBA" id="ARBA00022527"/>
    </source>
</evidence>
<dbReference type="Pfam" id="PF00069">
    <property type="entry name" value="Pkinase"/>
    <property type="match status" value="1"/>
</dbReference>
<evidence type="ECO:0000256" key="17">
    <source>
        <dbReference type="ARBA" id="ARBA00023180"/>
    </source>
</evidence>
<evidence type="ECO:0000256" key="16">
    <source>
        <dbReference type="ARBA" id="ARBA00023170"/>
    </source>
</evidence>
<dbReference type="InterPro" id="IPR000719">
    <property type="entry name" value="Prot_kinase_dom"/>
</dbReference>
<dbReference type="Pfam" id="PF08263">
    <property type="entry name" value="LRRNT_2"/>
    <property type="match status" value="1"/>
</dbReference>
<name>A0A7J7MEZ7_9MAGN</name>
<evidence type="ECO:0000256" key="19">
    <source>
        <dbReference type="ARBA" id="ARBA00048679"/>
    </source>
</evidence>
<evidence type="ECO:0000256" key="21">
    <source>
        <dbReference type="SAM" id="Phobius"/>
    </source>
</evidence>
<keyword evidence="10" id="KW-0677">Repeat</keyword>
<keyword evidence="15 21" id="KW-0472">Membrane</keyword>
<dbReference type="GO" id="GO:0099402">
    <property type="term" value="P:plant organ development"/>
    <property type="evidence" value="ECO:0007669"/>
    <property type="project" value="UniProtKB-ARBA"/>
</dbReference>
<dbReference type="EMBL" id="JACGCM010001564">
    <property type="protein sequence ID" value="KAF6153382.1"/>
    <property type="molecule type" value="Genomic_DNA"/>
</dbReference>
<comment type="subcellular location">
    <subcellularLocation>
        <location evidence="1">Cell membrane</location>
        <topology evidence="1">Single-pass type I membrane protein</topology>
    </subcellularLocation>
</comment>
<dbReference type="SMART" id="SM00365">
    <property type="entry name" value="LRR_SD22"/>
    <property type="match status" value="5"/>
</dbReference>
<dbReference type="FunFam" id="3.30.200.20:FF:000309">
    <property type="entry name" value="Leucine-rich repeat receptor protein kinase MSP1"/>
    <property type="match status" value="1"/>
</dbReference>
<dbReference type="SUPFAM" id="SSF52058">
    <property type="entry name" value="L domain-like"/>
    <property type="match status" value="1"/>
</dbReference>
<dbReference type="FunFam" id="3.80.10.10:FF:000095">
    <property type="entry name" value="LRR receptor-like serine/threonine-protein kinase GSO1"/>
    <property type="match status" value="1"/>
</dbReference>
<dbReference type="InterPro" id="IPR001611">
    <property type="entry name" value="Leu-rich_rpt"/>
</dbReference>
<organism evidence="23 24">
    <name type="scientific">Kingdonia uniflora</name>
    <dbReference type="NCBI Taxonomy" id="39325"/>
    <lineage>
        <taxon>Eukaryota</taxon>
        <taxon>Viridiplantae</taxon>
        <taxon>Streptophyta</taxon>
        <taxon>Embryophyta</taxon>
        <taxon>Tracheophyta</taxon>
        <taxon>Spermatophyta</taxon>
        <taxon>Magnoliopsida</taxon>
        <taxon>Ranunculales</taxon>
        <taxon>Circaeasteraceae</taxon>
        <taxon>Kingdonia</taxon>
    </lineage>
</organism>
<dbReference type="Gene3D" id="3.80.10.10">
    <property type="entry name" value="Ribonuclease Inhibitor"/>
    <property type="match status" value="4"/>
</dbReference>
<dbReference type="InterPro" id="IPR017441">
    <property type="entry name" value="Protein_kinase_ATP_BS"/>
</dbReference>
<dbReference type="GO" id="GO:0004674">
    <property type="term" value="F:protein serine/threonine kinase activity"/>
    <property type="evidence" value="ECO:0007669"/>
    <property type="project" value="UniProtKB-KW"/>
</dbReference>
<keyword evidence="5" id="KW-0597">Phosphoprotein</keyword>
<keyword evidence="13 20" id="KW-0067">ATP-binding</keyword>
<evidence type="ECO:0000256" key="15">
    <source>
        <dbReference type="ARBA" id="ARBA00023136"/>
    </source>
</evidence>
<comment type="catalytic activity">
    <reaction evidence="19">
        <text>L-seryl-[protein] + ATP = O-phospho-L-seryl-[protein] + ADP + H(+)</text>
        <dbReference type="Rhea" id="RHEA:17989"/>
        <dbReference type="Rhea" id="RHEA-COMP:9863"/>
        <dbReference type="Rhea" id="RHEA-COMP:11604"/>
        <dbReference type="ChEBI" id="CHEBI:15378"/>
        <dbReference type="ChEBI" id="CHEBI:29999"/>
        <dbReference type="ChEBI" id="CHEBI:30616"/>
        <dbReference type="ChEBI" id="CHEBI:83421"/>
        <dbReference type="ChEBI" id="CHEBI:456216"/>
        <dbReference type="EC" id="2.7.11.1"/>
    </reaction>
</comment>
<dbReference type="PROSITE" id="PS00109">
    <property type="entry name" value="PROTEIN_KINASE_TYR"/>
    <property type="match status" value="1"/>
</dbReference>
<dbReference type="InterPro" id="IPR051420">
    <property type="entry name" value="Ser_Thr_Kinases_DiverseReg"/>
</dbReference>
<keyword evidence="3" id="KW-1003">Cell membrane</keyword>
<dbReference type="GO" id="GO:0051606">
    <property type="term" value="P:detection of stimulus"/>
    <property type="evidence" value="ECO:0007669"/>
    <property type="project" value="UniProtKB-ARBA"/>
</dbReference>
<evidence type="ECO:0000256" key="5">
    <source>
        <dbReference type="ARBA" id="ARBA00022553"/>
    </source>
</evidence>
<protein>
    <recommendedName>
        <fullName evidence="2">non-specific serine/threonine protein kinase</fullName>
        <ecNumber evidence="2">2.7.11.1</ecNumber>
    </recommendedName>
</protein>
<keyword evidence="11 20" id="KW-0547">Nucleotide-binding</keyword>
<evidence type="ECO:0000256" key="12">
    <source>
        <dbReference type="ARBA" id="ARBA00022777"/>
    </source>
</evidence>
<feature type="transmembrane region" description="Helical" evidence="21">
    <location>
        <begin position="575"/>
        <end position="602"/>
    </location>
</feature>
<dbReference type="EC" id="2.7.11.1" evidence="2"/>
<evidence type="ECO:0000259" key="22">
    <source>
        <dbReference type="PROSITE" id="PS50011"/>
    </source>
</evidence>
<reference evidence="23 24" key="1">
    <citation type="journal article" date="2020" name="IScience">
        <title>Genome Sequencing of the Endangered Kingdonia uniflora (Circaeasteraceae, Ranunculales) Reveals Potential Mechanisms of Evolutionary Specialization.</title>
        <authorList>
            <person name="Sun Y."/>
            <person name="Deng T."/>
            <person name="Zhang A."/>
            <person name="Moore M.J."/>
            <person name="Landis J.B."/>
            <person name="Lin N."/>
            <person name="Zhang H."/>
            <person name="Zhang X."/>
            <person name="Huang J."/>
            <person name="Zhang X."/>
            <person name="Sun H."/>
            <person name="Wang H."/>
        </authorList>
    </citation>
    <scope>NUCLEOTIDE SEQUENCE [LARGE SCALE GENOMIC DNA]</scope>
    <source>
        <strain evidence="23">TB1705</strain>
        <tissue evidence="23">Leaf</tissue>
    </source>
</reference>
<keyword evidence="6" id="KW-0433">Leucine-rich repeat</keyword>
<gene>
    <name evidence="23" type="ORF">GIB67_003572</name>
</gene>
<evidence type="ECO:0000256" key="2">
    <source>
        <dbReference type="ARBA" id="ARBA00012513"/>
    </source>
</evidence>
<dbReference type="PANTHER" id="PTHR48005:SF70">
    <property type="entry name" value="MDIS1-INTERACTING RECEPTOR LIKE KINASE 2-LIKE"/>
    <property type="match status" value="1"/>
</dbReference>
<evidence type="ECO:0000256" key="9">
    <source>
        <dbReference type="ARBA" id="ARBA00022729"/>
    </source>
</evidence>
<dbReference type="GO" id="GO:0009653">
    <property type="term" value="P:anatomical structure morphogenesis"/>
    <property type="evidence" value="ECO:0007669"/>
    <property type="project" value="UniProtKB-ARBA"/>
</dbReference>
<accession>A0A7J7MEZ7</accession>
<dbReference type="Gene3D" id="3.30.200.20">
    <property type="entry name" value="Phosphorylase Kinase, domain 1"/>
    <property type="match status" value="1"/>
</dbReference>
<dbReference type="GO" id="GO:0005886">
    <property type="term" value="C:plasma membrane"/>
    <property type="evidence" value="ECO:0007669"/>
    <property type="project" value="UniProtKB-SubCell"/>
</dbReference>
<dbReference type="FunFam" id="3.80.10.10:FF:000400">
    <property type="entry name" value="Nuclear pore complex protein NUP107"/>
    <property type="match status" value="1"/>
</dbReference>
<dbReference type="Proteomes" id="UP000541444">
    <property type="component" value="Unassembled WGS sequence"/>
</dbReference>
<dbReference type="InterPro" id="IPR011009">
    <property type="entry name" value="Kinase-like_dom_sf"/>
</dbReference>
<evidence type="ECO:0000256" key="8">
    <source>
        <dbReference type="ARBA" id="ARBA00022692"/>
    </source>
</evidence>
<keyword evidence="24" id="KW-1185">Reference proteome</keyword>
<sequence>MFSLYSYYLLILALKTSQNFGNMETEALLKWKASLLNHSPSLLPTWTISNCSSNFNKTTSPCTWFGISCNNAGNVVELNVSSLGLQGTLLNFKFSSFPNLTTLDLSSNALFGTIPAHIANLSQITSLIFSNNTLSGEIPWEIGLLTNLVYLVIDQNRLYGSIPSTVGNLTKLHYLDLWDNQLNGFIPPEIGNLKSLVELEISSNNLSGTIPASLGNLSDLATLYFFANQLSGSIPPEIGNLKSLVDLELANNNLSGTIPASLEINTNNLNGTIPASLGNLSDLATLYLWENQLSGSIPPEIGNLKSLVDVELAINILTGSIPASLGNLSKLTNLILCGNHLSGPIPKGLVRVRLERNQLADNISEAFGVYPKLDYMDLSHNNLYGELSRTWGECHKLTYLSLSNNKISGSIPPEFRESAQLRKLDLSDNHLVGEIPKELMKLNFLIYLNLSHNELSGQLPREIIGDLISLSILLDLSHNELKGGIPSEIGSLQNLQNLDISHNMLSGLIPSSFERMTSLSFINVSYNQLEGRLPANKVFQESSLDVFKNNKGLCGNVTGLKPCDTNKSNAMDKHIVVIIIILPLLGVFFLILASTGVFFIFYRKKIDVKEDQEEIQKDLFCVWNYDGNIVYEDIIEATENFSPEYCIGTGGYGSVYKAELSTGQVVAVKKLHPLEDGFGTGSKAFLDEISALSEVRHRNIVRLYGFCSHALHSFIISEYLERGNLSKVLSDSEDAVKLDWVRRVNIIKGLANAFFDLHHDCSPPIVHRDISSSNILLDLEYEAHVSDFGTARFLKPDSSNWTELAGTYGYVAPELAYTMRVTEKCDMYSFGLLTLEVLIGKHPRELISSLTSSSSPTGQNVLLKDILDGRLSPPTLHTSHELFTIAKLAFSCLDANPESRPTMKHLSQELSKAKALDLELFHIMTLGQLIHREI</sequence>
<evidence type="ECO:0000256" key="10">
    <source>
        <dbReference type="ARBA" id="ARBA00022737"/>
    </source>
</evidence>
<keyword evidence="14 21" id="KW-1133">Transmembrane helix</keyword>
<evidence type="ECO:0000256" key="3">
    <source>
        <dbReference type="ARBA" id="ARBA00022475"/>
    </source>
</evidence>
<keyword evidence="17" id="KW-0325">Glycoprotein</keyword>
<feature type="domain" description="Protein kinase" evidence="22">
    <location>
        <begin position="641"/>
        <end position="921"/>
    </location>
</feature>
<dbReference type="PROSITE" id="PS51450">
    <property type="entry name" value="LRR"/>
    <property type="match status" value="2"/>
</dbReference>
<dbReference type="PROSITE" id="PS00107">
    <property type="entry name" value="PROTEIN_KINASE_ATP"/>
    <property type="match status" value="1"/>
</dbReference>
<dbReference type="Gene3D" id="1.10.510.10">
    <property type="entry name" value="Transferase(Phosphotransferase) domain 1"/>
    <property type="match status" value="1"/>
</dbReference>
<dbReference type="PRINTS" id="PR00019">
    <property type="entry name" value="LEURICHRPT"/>
</dbReference>
<comment type="catalytic activity">
    <reaction evidence="18">
        <text>L-threonyl-[protein] + ATP = O-phospho-L-threonyl-[protein] + ADP + H(+)</text>
        <dbReference type="Rhea" id="RHEA:46608"/>
        <dbReference type="Rhea" id="RHEA-COMP:11060"/>
        <dbReference type="Rhea" id="RHEA-COMP:11605"/>
        <dbReference type="ChEBI" id="CHEBI:15378"/>
        <dbReference type="ChEBI" id="CHEBI:30013"/>
        <dbReference type="ChEBI" id="CHEBI:30616"/>
        <dbReference type="ChEBI" id="CHEBI:61977"/>
        <dbReference type="ChEBI" id="CHEBI:456216"/>
        <dbReference type="EC" id="2.7.11.1"/>
    </reaction>
</comment>
<dbReference type="Pfam" id="PF13855">
    <property type="entry name" value="LRR_8"/>
    <property type="match status" value="2"/>
</dbReference>